<name>A0ABY4RVI2_9BACL</name>
<evidence type="ECO:0008006" key="3">
    <source>
        <dbReference type="Google" id="ProtNLM"/>
    </source>
</evidence>
<protein>
    <recommendedName>
        <fullName evidence="3">PilZ domain-containing protein</fullName>
    </recommendedName>
</protein>
<evidence type="ECO:0000313" key="1">
    <source>
        <dbReference type="EMBL" id="UQZ85774.1"/>
    </source>
</evidence>
<dbReference type="RefSeq" id="WP_249861372.1">
    <property type="nucleotide sequence ID" value="NZ_CP027059.1"/>
</dbReference>
<reference evidence="1" key="2">
    <citation type="journal article" date="2021" name="J Anim Sci Technol">
        <title>Complete genome sequence of Paenibacillus konkukensis sp. nov. SK3146 as a potential probiotic strain.</title>
        <authorList>
            <person name="Jung H.I."/>
            <person name="Park S."/>
            <person name="Niu K.M."/>
            <person name="Lee S.W."/>
            <person name="Kothari D."/>
            <person name="Yi K.J."/>
            <person name="Kim S.K."/>
        </authorList>
    </citation>
    <scope>NUCLEOTIDE SEQUENCE</scope>
    <source>
        <strain evidence="1">SK3146</strain>
    </source>
</reference>
<sequence>MNQKENDKQFHLRKLLRSMECRLSISQVNDRPVQTGFALVEVEGLSSGEIQFVSELLLPDRGHVTFSLEFVFEEAVLKFQGSKLHRCGESAPYRYQLEYEMNRLERSMLFAKINHLMEASQSAVTKAIASYASFYSYYHFTPGKVFQT</sequence>
<gene>
    <name evidence="1" type="ORF">SK3146_05063</name>
</gene>
<organism evidence="1 2">
    <name type="scientific">Paenibacillus konkukensis</name>
    <dbReference type="NCBI Taxonomy" id="2020716"/>
    <lineage>
        <taxon>Bacteria</taxon>
        <taxon>Bacillati</taxon>
        <taxon>Bacillota</taxon>
        <taxon>Bacilli</taxon>
        <taxon>Bacillales</taxon>
        <taxon>Paenibacillaceae</taxon>
        <taxon>Paenibacillus</taxon>
    </lineage>
</organism>
<dbReference type="Proteomes" id="UP001057134">
    <property type="component" value="Chromosome"/>
</dbReference>
<accession>A0ABY4RVI2</accession>
<keyword evidence="2" id="KW-1185">Reference proteome</keyword>
<evidence type="ECO:0000313" key="2">
    <source>
        <dbReference type="Proteomes" id="UP001057134"/>
    </source>
</evidence>
<reference evidence="1" key="1">
    <citation type="submission" date="2018-02" db="EMBL/GenBank/DDBJ databases">
        <authorList>
            <person name="Kim S.-K."/>
            <person name="Jung H.-I."/>
            <person name="Lee S.-W."/>
        </authorList>
    </citation>
    <scope>NUCLEOTIDE SEQUENCE</scope>
    <source>
        <strain evidence="1">SK3146</strain>
    </source>
</reference>
<dbReference type="EMBL" id="CP027059">
    <property type="protein sequence ID" value="UQZ85774.1"/>
    <property type="molecule type" value="Genomic_DNA"/>
</dbReference>
<proteinExistence type="predicted"/>